<evidence type="ECO:0000256" key="3">
    <source>
        <dbReference type="ARBA" id="ARBA00022679"/>
    </source>
</evidence>
<evidence type="ECO:0000256" key="8">
    <source>
        <dbReference type="ARBA" id="ARBA00045103"/>
    </source>
</evidence>
<dbReference type="Proteomes" id="UP001152795">
    <property type="component" value="Unassembled WGS sequence"/>
</dbReference>
<dbReference type="UniPathway" id="UPA00378"/>
<dbReference type="InterPro" id="IPR001296">
    <property type="entry name" value="Glyco_trans_1"/>
</dbReference>
<keyword evidence="5" id="KW-0256">Endoplasmic reticulum</keyword>
<dbReference type="GO" id="GO:0005789">
    <property type="term" value="C:endoplasmic reticulum membrane"/>
    <property type="evidence" value="ECO:0007669"/>
    <property type="project" value="UniProtKB-SubCell"/>
</dbReference>
<dbReference type="EC" id="2.4.1.257" evidence="10"/>
<evidence type="ECO:0000256" key="4">
    <source>
        <dbReference type="ARBA" id="ARBA00022692"/>
    </source>
</evidence>
<dbReference type="CDD" id="cd03805">
    <property type="entry name" value="GT4_ALG2-like"/>
    <property type="match status" value="1"/>
</dbReference>
<accession>A0A7D9E767</accession>
<dbReference type="SUPFAM" id="SSF53756">
    <property type="entry name" value="UDP-Glycosyltransferase/glycogen phosphorylase"/>
    <property type="match status" value="1"/>
</dbReference>
<feature type="transmembrane region" description="Helical" evidence="10">
    <location>
        <begin position="407"/>
        <end position="430"/>
    </location>
</feature>
<dbReference type="PANTHER" id="PTHR45918:SF1">
    <property type="entry name" value="ALPHA-1,3_1,6-MANNOSYLTRANSFERASE ALG2"/>
    <property type="match status" value="1"/>
</dbReference>
<evidence type="ECO:0000256" key="10">
    <source>
        <dbReference type="RuleBase" id="RU367136"/>
    </source>
</evidence>
<feature type="transmembrane region" description="Helical" evidence="10">
    <location>
        <begin position="70"/>
        <end position="90"/>
    </location>
</feature>
<dbReference type="EC" id="2.4.1.132" evidence="10"/>
<name>A0A7D9E767_PARCT</name>
<organism evidence="11 12">
    <name type="scientific">Paramuricea clavata</name>
    <name type="common">Red gorgonian</name>
    <name type="synonym">Violescent sea-whip</name>
    <dbReference type="NCBI Taxonomy" id="317549"/>
    <lineage>
        <taxon>Eukaryota</taxon>
        <taxon>Metazoa</taxon>
        <taxon>Cnidaria</taxon>
        <taxon>Anthozoa</taxon>
        <taxon>Octocorallia</taxon>
        <taxon>Malacalcyonacea</taxon>
        <taxon>Plexauridae</taxon>
        <taxon>Paramuricea</taxon>
    </lineage>
</organism>
<keyword evidence="7 10" id="KW-0472">Membrane</keyword>
<keyword evidence="4 10" id="KW-0812">Transmembrane</keyword>
<dbReference type="GO" id="GO:0004378">
    <property type="term" value="F:GDP-Man:Man(1)GlcNAc(2)-PP-Dol alpha-1,3-mannosyltransferase activity"/>
    <property type="evidence" value="ECO:0007669"/>
    <property type="project" value="UniProtKB-UniRule"/>
</dbReference>
<proteinExistence type="inferred from homology"/>
<dbReference type="Gene3D" id="3.40.50.2000">
    <property type="entry name" value="Glycogen Phosphorylase B"/>
    <property type="match status" value="2"/>
</dbReference>
<dbReference type="FunFam" id="3.40.50.2000:FF:000210">
    <property type="entry name" value="Alpha-1,3/1,6-mannosyltransferase ALG2"/>
    <property type="match status" value="1"/>
</dbReference>
<comment type="catalytic activity">
    <reaction evidence="9 10">
        <text>an alpha-D-Man-(1-&gt;3)-beta-D-Man-(1-&gt;4)-beta-D-GlcNAc-(1-&gt;4)-alpha-D-GlcNAc-diphospho-di-trans,poly-cis-dolichol + GDP-alpha-D-mannose = an alpha-D-Man-(1-&gt;3)-[alpha-D-Man-(1-&gt;6)]-beta-D-Man-(1-&gt;4)-beta-D-GlcNAc-(1-&gt;4)-alpha-D-GlcNAc-diphospho-di-trans,poly-cis-dolichol + GDP + H(+)</text>
        <dbReference type="Rhea" id="RHEA:29519"/>
        <dbReference type="Rhea" id="RHEA-COMP:19513"/>
        <dbReference type="Rhea" id="RHEA-COMP:19515"/>
        <dbReference type="ChEBI" id="CHEBI:15378"/>
        <dbReference type="ChEBI" id="CHEBI:57527"/>
        <dbReference type="ChEBI" id="CHEBI:58189"/>
        <dbReference type="ChEBI" id="CHEBI:132510"/>
        <dbReference type="ChEBI" id="CHEBI:132511"/>
        <dbReference type="EC" id="2.4.1.257"/>
    </reaction>
    <physiologicalReaction direction="left-to-right" evidence="9 10">
        <dbReference type="Rhea" id="RHEA:29520"/>
    </physiologicalReaction>
</comment>
<dbReference type="PANTHER" id="PTHR45918">
    <property type="entry name" value="ALPHA-1,3/1,6-MANNOSYLTRANSFERASE ALG2"/>
    <property type="match status" value="1"/>
</dbReference>
<dbReference type="GO" id="GO:0102704">
    <property type="term" value="F:GDP-Man:Man(2)GlcNAc(2)-PP-Dol alpha-1,6-mannosyltransferase activity"/>
    <property type="evidence" value="ECO:0007669"/>
    <property type="project" value="UniProtKB-UniRule"/>
</dbReference>
<dbReference type="Pfam" id="PF00534">
    <property type="entry name" value="Glycos_transf_1"/>
    <property type="match status" value="1"/>
</dbReference>
<comment type="catalytic activity">
    <reaction evidence="8 10">
        <text>a beta-D-Man-(1-&gt;4)-beta-D-GlcNAc-(1-&gt;4)-alpha-D-GlcNAc-diphospho-di-trans,poly-cis-dolichol + GDP-alpha-D-mannose = an alpha-D-Man-(1-&gt;3)-beta-D-Man-(1-&gt;4)-beta-D-GlcNAc-(1-&gt;4)-alpha-D-GlcNAc-diphospho-di-trans,poly-cis-dolichol + GDP + H(+)</text>
        <dbReference type="Rhea" id="RHEA:29515"/>
        <dbReference type="Rhea" id="RHEA-COMP:19511"/>
        <dbReference type="Rhea" id="RHEA-COMP:19513"/>
        <dbReference type="ChEBI" id="CHEBI:15378"/>
        <dbReference type="ChEBI" id="CHEBI:57527"/>
        <dbReference type="ChEBI" id="CHEBI:58189"/>
        <dbReference type="ChEBI" id="CHEBI:58472"/>
        <dbReference type="ChEBI" id="CHEBI:132510"/>
        <dbReference type="EC" id="2.4.1.132"/>
    </reaction>
    <physiologicalReaction direction="left-to-right" evidence="8 10">
        <dbReference type="Rhea" id="RHEA:29516"/>
    </physiologicalReaction>
</comment>
<dbReference type="InterPro" id="IPR027054">
    <property type="entry name" value="ALG2"/>
</dbReference>
<keyword evidence="3 10" id="KW-0808">Transferase</keyword>
<comment type="function">
    <text evidence="10">Mannosylates Man(2)GlcNAc(2)-dolichol diphosphate and Man(1)GlcNAc(2)-dolichol diphosphate to form Man(3)GlcNAc(2)-dolichol diphosphate.</text>
</comment>
<protein>
    <recommendedName>
        <fullName evidence="10">Alpha-1,3/1,6-mannosyltransferase ALG2</fullName>
        <ecNumber evidence="10">2.4.1.132</ecNumber>
        <ecNumber evidence="10">2.4.1.257</ecNumber>
    </recommendedName>
    <alternativeName>
        <fullName evidence="10">GDP-Man:Man(1)GlcNAc(2)-PP-Dol alpha-1,3-mannosyltransferase</fullName>
    </alternativeName>
</protein>
<dbReference type="OrthoDB" id="448893at2759"/>
<evidence type="ECO:0000256" key="5">
    <source>
        <dbReference type="ARBA" id="ARBA00022824"/>
    </source>
</evidence>
<evidence type="ECO:0000256" key="6">
    <source>
        <dbReference type="ARBA" id="ARBA00022989"/>
    </source>
</evidence>
<keyword evidence="2 10" id="KW-0328">Glycosyltransferase</keyword>
<comment type="caution">
    <text evidence="11">The sequence shown here is derived from an EMBL/GenBank/DDBJ whole genome shotgun (WGS) entry which is preliminary data.</text>
</comment>
<comment type="similarity">
    <text evidence="10">Belongs to the glycosyltransferase group 1 family.</text>
</comment>
<keyword evidence="6 10" id="KW-1133">Transmembrane helix</keyword>
<evidence type="ECO:0000256" key="9">
    <source>
        <dbReference type="ARBA" id="ARBA00045104"/>
    </source>
</evidence>
<evidence type="ECO:0000313" key="11">
    <source>
        <dbReference type="EMBL" id="CAB4001563.1"/>
    </source>
</evidence>
<sequence length="431" mass="49130">MVVVAFVHPDLGIGGAERLVVDAALALKTRGHKVHIFTAHHDSSHCFQETKDGSITVTCKGDWLPRHLFGYFYALFAYIRMIYVALYLVLFSKYQADVVFCDQISACIPVLKLSKAKILFYCHFPDQLLTKRQSFAKKLYRAPLDWLEEKSTGMADCVLVNSNFTAQTFFRTFTSLTNTNPRVLYPSLNFKAYDAEIDLCDSIEGIPSIAKVVFLSINRFERKKNLQLALKALENLKSKISSEEWKTTHLVMAGGYDERVAENKEHYLELLDFAKENNISDHVTLIRSFSDQEKLTLFARSSCLIYTPTNEHFGIVPIEAMYMRRPVIAVNTGGPLETVLHEETGYLCEPNEEAFSDAMRNVIKESDIVETFGKRGRQHVISNFSFDAFSENLDKIVKNLQNYESSVMVSSVMWSILILVAVIVILFWLFK</sequence>
<reference evidence="11" key="1">
    <citation type="submission" date="2020-04" db="EMBL/GenBank/DDBJ databases">
        <authorList>
            <person name="Alioto T."/>
            <person name="Alioto T."/>
            <person name="Gomez Garrido J."/>
        </authorList>
    </citation>
    <scope>NUCLEOTIDE SEQUENCE</scope>
    <source>
        <strain evidence="11">A484AB</strain>
    </source>
</reference>
<evidence type="ECO:0000256" key="1">
    <source>
        <dbReference type="ARBA" id="ARBA00004922"/>
    </source>
</evidence>
<dbReference type="InterPro" id="IPR028098">
    <property type="entry name" value="Glyco_trans_4-like_N"/>
</dbReference>
<evidence type="ECO:0000256" key="2">
    <source>
        <dbReference type="ARBA" id="ARBA00022676"/>
    </source>
</evidence>
<dbReference type="FunFam" id="3.40.50.2000:FF:000085">
    <property type="entry name" value="alpha-1,3/1,6-mannosyltransferase ALG2"/>
    <property type="match status" value="1"/>
</dbReference>
<dbReference type="EMBL" id="CACRXK020004120">
    <property type="protein sequence ID" value="CAB4001563.1"/>
    <property type="molecule type" value="Genomic_DNA"/>
</dbReference>
<comment type="pathway">
    <text evidence="1 10">Protein modification; protein glycosylation.</text>
</comment>
<dbReference type="AlphaFoldDB" id="A0A7D9E767"/>
<evidence type="ECO:0000313" key="12">
    <source>
        <dbReference type="Proteomes" id="UP001152795"/>
    </source>
</evidence>
<evidence type="ECO:0000256" key="7">
    <source>
        <dbReference type="ARBA" id="ARBA00023136"/>
    </source>
</evidence>
<gene>
    <name evidence="11" type="ORF">PACLA_8A020441</name>
</gene>
<keyword evidence="12" id="KW-1185">Reference proteome</keyword>
<dbReference type="Pfam" id="PF13439">
    <property type="entry name" value="Glyco_transf_4"/>
    <property type="match status" value="1"/>
</dbReference>
<comment type="subcellular location">
    <subcellularLocation>
        <location evidence="10">Endoplasmic reticulum membrane</location>
        <topology evidence="10">Single-pass membrane protein</topology>
    </subcellularLocation>
</comment>